<evidence type="ECO:0000256" key="1">
    <source>
        <dbReference type="ARBA" id="ARBA00023125"/>
    </source>
</evidence>
<dbReference type="SUPFAM" id="SSF48498">
    <property type="entry name" value="Tetracyclin repressor-like, C-terminal domain"/>
    <property type="match status" value="1"/>
</dbReference>
<dbReference type="GO" id="GO:0000976">
    <property type="term" value="F:transcription cis-regulatory region binding"/>
    <property type="evidence" value="ECO:0007669"/>
    <property type="project" value="TreeGrafter"/>
</dbReference>
<sequence>MARPWVVPTGQRRVSNTFGRRGGPLCRPLRRSGVRTSARCRCRRGLLPPCTVPSRSRPTKLRSVPPNQRRRGRPPKSSGGDARQAIAEAAAAEFSERGYDAASMRGIARRAGVDPALIHHYFDSKAALFAEAVRLPVRPDRIVRGALDAPLDRLGDAIATTVLTAWEDPRVKPVGITLLKSAIGGSAAGGLVRQFLVRELGSQIAGRLAAEGVEATEADLRASLVLAQMAGALIVRHVIVLEPLASAPLDEVIARVGPALQGHIDGRGG</sequence>
<accession>A0A269ZFW9</accession>
<evidence type="ECO:0000259" key="4">
    <source>
        <dbReference type="PROSITE" id="PS50977"/>
    </source>
</evidence>
<dbReference type="PRINTS" id="PR00455">
    <property type="entry name" value="HTHTETR"/>
</dbReference>
<comment type="caution">
    <text evidence="5">The sequence shown here is derived from an EMBL/GenBank/DDBJ whole genome shotgun (WGS) entry which is preliminary data.</text>
</comment>
<evidence type="ECO:0000256" key="3">
    <source>
        <dbReference type="SAM" id="MobiDB-lite"/>
    </source>
</evidence>
<feature type="domain" description="HTH tetR-type" evidence="4">
    <location>
        <begin position="80"/>
        <end position="140"/>
    </location>
</feature>
<dbReference type="Gene3D" id="1.10.10.60">
    <property type="entry name" value="Homeodomain-like"/>
    <property type="match status" value="1"/>
</dbReference>
<dbReference type="SUPFAM" id="SSF46689">
    <property type="entry name" value="Homeodomain-like"/>
    <property type="match status" value="1"/>
</dbReference>
<dbReference type="PANTHER" id="PTHR30055:SF235">
    <property type="entry name" value="TRANSCRIPTIONAL REGULATORY PROTEIN"/>
    <property type="match status" value="1"/>
</dbReference>
<dbReference type="InterPro" id="IPR036271">
    <property type="entry name" value="Tet_transcr_reg_TetR-rel_C_sf"/>
</dbReference>
<dbReference type="InterPro" id="IPR001647">
    <property type="entry name" value="HTH_TetR"/>
</dbReference>
<keyword evidence="1 2" id="KW-0238">DNA-binding</keyword>
<dbReference type="EMBL" id="NCWY01000002">
    <property type="protein sequence ID" value="PAK96707.1"/>
    <property type="molecule type" value="Genomic_DNA"/>
</dbReference>
<feature type="region of interest" description="Disordered" evidence="3">
    <location>
        <begin position="49"/>
        <end position="83"/>
    </location>
</feature>
<evidence type="ECO:0000313" key="6">
    <source>
        <dbReference type="Proteomes" id="UP000216867"/>
    </source>
</evidence>
<dbReference type="Pfam" id="PF00440">
    <property type="entry name" value="TetR_N"/>
    <property type="match status" value="1"/>
</dbReference>
<organism evidence="5 6">
    <name type="scientific">Brevibacterium casei</name>
    <dbReference type="NCBI Taxonomy" id="33889"/>
    <lineage>
        <taxon>Bacteria</taxon>
        <taxon>Bacillati</taxon>
        <taxon>Actinomycetota</taxon>
        <taxon>Actinomycetes</taxon>
        <taxon>Micrococcales</taxon>
        <taxon>Brevibacteriaceae</taxon>
        <taxon>Brevibacterium</taxon>
    </lineage>
</organism>
<dbReference type="GO" id="GO:0003700">
    <property type="term" value="F:DNA-binding transcription factor activity"/>
    <property type="evidence" value="ECO:0007669"/>
    <property type="project" value="TreeGrafter"/>
</dbReference>
<dbReference type="InterPro" id="IPR050109">
    <property type="entry name" value="HTH-type_TetR-like_transc_reg"/>
</dbReference>
<dbReference type="AlphaFoldDB" id="A0A269ZFW9"/>
<feature type="region of interest" description="Disordered" evidence="3">
    <location>
        <begin position="1"/>
        <end position="23"/>
    </location>
</feature>
<dbReference type="Proteomes" id="UP000216867">
    <property type="component" value="Unassembled WGS sequence"/>
</dbReference>
<gene>
    <name evidence="5" type="ORF">B8X04_02035</name>
</gene>
<name>A0A269ZFW9_9MICO</name>
<protein>
    <recommendedName>
        <fullName evidence="4">HTH tetR-type domain-containing protein</fullName>
    </recommendedName>
</protein>
<dbReference type="PANTHER" id="PTHR30055">
    <property type="entry name" value="HTH-TYPE TRANSCRIPTIONAL REGULATOR RUTR"/>
    <property type="match status" value="1"/>
</dbReference>
<dbReference type="InterPro" id="IPR041678">
    <property type="entry name" value="TetR_C_16"/>
</dbReference>
<dbReference type="PROSITE" id="PS50977">
    <property type="entry name" value="HTH_TETR_2"/>
    <property type="match status" value="1"/>
</dbReference>
<reference evidence="5 6" key="1">
    <citation type="submission" date="2017-04" db="EMBL/GenBank/DDBJ databases">
        <title>Kefir bacterial isolates.</title>
        <authorList>
            <person name="Kim Y."/>
            <person name="Blasche S."/>
            <person name="Patil K.R."/>
        </authorList>
    </citation>
    <scope>NUCLEOTIDE SEQUENCE [LARGE SCALE GENOMIC DNA]</scope>
    <source>
        <strain evidence="5 6">OG2</strain>
    </source>
</reference>
<feature type="DNA-binding region" description="H-T-H motif" evidence="2">
    <location>
        <begin position="103"/>
        <end position="122"/>
    </location>
</feature>
<evidence type="ECO:0000313" key="5">
    <source>
        <dbReference type="EMBL" id="PAK96707.1"/>
    </source>
</evidence>
<evidence type="ECO:0000256" key="2">
    <source>
        <dbReference type="PROSITE-ProRule" id="PRU00335"/>
    </source>
</evidence>
<dbReference type="InterPro" id="IPR009057">
    <property type="entry name" value="Homeodomain-like_sf"/>
</dbReference>
<dbReference type="Gene3D" id="1.10.357.10">
    <property type="entry name" value="Tetracycline Repressor, domain 2"/>
    <property type="match status" value="1"/>
</dbReference>
<dbReference type="Pfam" id="PF17920">
    <property type="entry name" value="TetR_C_16"/>
    <property type="match status" value="1"/>
</dbReference>
<proteinExistence type="predicted"/>